<keyword evidence="2" id="KW-0732">Signal</keyword>
<name>A0A8J4WHT3_9TREM</name>
<organism evidence="3 4">
    <name type="scientific">Paragonimus heterotremus</name>
    <dbReference type="NCBI Taxonomy" id="100268"/>
    <lineage>
        <taxon>Eukaryota</taxon>
        <taxon>Metazoa</taxon>
        <taxon>Spiralia</taxon>
        <taxon>Lophotrochozoa</taxon>
        <taxon>Platyhelminthes</taxon>
        <taxon>Trematoda</taxon>
        <taxon>Digenea</taxon>
        <taxon>Plagiorchiida</taxon>
        <taxon>Troglotremata</taxon>
        <taxon>Troglotrematidae</taxon>
        <taxon>Paragonimus</taxon>
    </lineage>
</organism>
<sequence length="334" mass="35525">MFIRPYAYLCLLLTMLLLNGKPVRNPRSIVYDAVKTSEVDGKEKIDELVQNSSGNVYLLGRNGKKVFMIPSAGGDSGSCNTQIVATNDAIVIFGAKTSVDNEPMTNVTKPPTDVVTHVSDDEVTAVSDSSSSSTETVSSDDITTVDGEDGVSSEAPDTTTTDSAETVSSDDITTVDGEDGVSSEAPDTRTTEDGDDEISTTDPVEPGKENDTLDCNLNVIIAGFPGIFFPYPSSPMQPVYGGSPFPGQSPMYQPPYEQDMVLRATAHDAPLAARAYEALNTAQSLSTSRKCRISVFIIGGHCYHFILTKSPTSTGLPYNITNLAPISCPHGVFP</sequence>
<feature type="chain" id="PRO_5035298989" evidence="2">
    <location>
        <begin position="21"/>
        <end position="334"/>
    </location>
</feature>
<evidence type="ECO:0000256" key="1">
    <source>
        <dbReference type="SAM" id="MobiDB-lite"/>
    </source>
</evidence>
<gene>
    <name evidence="3" type="ORF">PHET_05976</name>
</gene>
<reference evidence="3" key="1">
    <citation type="submission" date="2019-05" db="EMBL/GenBank/DDBJ databases">
        <title>Annotation for the trematode Paragonimus heterotremus.</title>
        <authorList>
            <person name="Choi Y.-J."/>
        </authorList>
    </citation>
    <scope>NUCLEOTIDE SEQUENCE</scope>
    <source>
        <strain evidence="3">LC</strain>
    </source>
</reference>
<feature type="compositionally biased region" description="Polar residues" evidence="1">
    <location>
        <begin position="100"/>
        <end position="109"/>
    </location>
</feature>
<feature type="region of interest" description="Disordered" evidence="1">
    <location>
        <begin position="100"/>
        <end position="211"/>
    </location>
</feature>
<evidence type="ECO:0000256" key="2">
    <source>
        <dbReference type="SAM" id="SignalP"/>
    </source>
</evidence>
<evidence type="ECO:0000313" key="3">
    <source>
        <dbReference type="EMBL" id="KAF5400344.1"/>
    </source>
</evidence>
<proteinExistence type="predicted"/>
<dbReference type="OrthoDB" id="10419202at2759"/>
<dbReference type="EMBL" id="LUCH01003269">
    <property type="protein sequence ID" value="KAF5400344.1"/>
    <property type="molecule type" value="Genomic_DNA"/>
</dbReference>
<protein>
    <submittedName>
        <fullName evidence="3">Uncharacterized protein</fullName>
    </submittedName>
</protein>
<feature type="compositionally biased region" description="Low complexity" evidence="1">
    <location>
        <begin position="124"/>
        <end position="145"/>
    </location>
</feature>
<evidence type="ECO:0000313" key="4">
    <source>
        <dbReference type="Proteomes" id="UP000748531"/>
    </source>
</evidence>
<feature type="signal peptide" evidence="2">
    <location>
        <begin position="1"/>
        <end position="20"/>
    </location>
</feature>
<comment type="caution">
    <text evidence="3">The sequence shown here is derived from an EMBL/GenBank/DDBJ whole genome shotgun (WGS) entry which is preliminary data.</text>
</comment>
<feature type="compositionally biased region" description="Polar residues" evidence="1">
    <location>
        <begin position="155"/>
        <end position="172"/>
    </location>
</feature>
<keyword evidence="4" id="KW-1185">Reference proteome</keyword>
<dbReference type="Proteomes" id="UP000748531">
    <property type="component" value="Unassembled WGS sequence"/>
</dbReference>
<accession>A0A8J4WHT3</accession>
<dbReference type="AlphaFoldDB" id="A0A8J4WHT3"/>